<dbReference type="Proteomes" id="UP001627154">
    <property type="component" value="Unassembled WGS sequence"/>
</dbReference>
<accession>A0ABD2W213</accession>
<dbReference type="EMBL" id="JBJJXI010000142">
    <property type="protein sequence ID" value="KAL3386899.1"/>
    <property type="molecule type" value="Genomic_DNA"/>
</dbReference>
<organism evidence="1 2">
    <name type="scientific">Trichogramma kaykai</name>
    <dbReference type="NCBI Taxonomy" id="54128"/>
    <lineage>
        <taxon>Eukaryota</taxon>
        <taxon>Metazoa</taxon>
        <taxon>Ecdysozoa</taxon>
        <taxon>Arthropoda</taxon>
        <taxon>Hexapoda</taxon>
        <taxon>Insecta</taxon>
        <taxon>Pterygota</taxon>
        <taxon>Neoptera</taxon>
        <taxon>Endopterygota</taxon>
        <taxon>Hymenoptera</taxon>
        <taxon>Apocrita</taxon>
        <taxon>Proctotrupomorpha</taxon>
        <taxon>Chalcidoidea</taxon>
        <taxon>Trichogrammatidae</taxon>
        <taxon>Trichogramma</taxon>
    </lineage>
</organism>
<protein>
    <submittedName>
        <fullName evidence="1">Uncharacterized protein</fullName>
    </submittedName>
</protein>
<name>A0ABD2W213_9HYME</name>
<evidence type="ECO:0000313" key="1">
    <source>
        <dbReference type="EMBL" id="KAL3386899.1"/>
    </source>
</evidence>
<gene>
    <name evidence="1" type="ORF">TKK_017673</name>
</gene>
<comment type="caution">
    <text evidence="1">The sequence shown here is derived from an EMBL/GenBank/DDBJ whole genome shotgun (WGS) entry which is preliminary data.</text>
</comment>
<dbReference type="AlphaFoldDB" id="A0ABD2W213"/>
<reference evidence="1 2" key="1">
    <citation type="journal article" date="2024" name="bioRxiv">
        <title>A reference genome for Trichogramma kaykai: A tiny desert-dwelling parasitoid wasp with competing sex-ratio distorters.</title>
        <authorList>
            <person name="Culotta J."/>
            <person name="Lindsey A.R."/>
        </authorList>
    </citation>
    <scope>NUCLEOTIDE SEQUENCE [LARGE SCALE GENOMIC DNA]</scope>
    <source>
        <strain evidence="1 2">KSX58</strain>
    </source>
</reference>
<evidence type="ECO:0000313" key="2">
    <source>
        <dbReference type="Proteomes" id="UP001627154"/>
    </source>
</evidence>
<proteinExistence type="predicted"/>
<sequence length="92" mass="10458">MSDHRPHRGSEGPRRRWSARTLDEEVFSERLSGARIPHAMPERPEDMAGALITAITEACGASMSSGGGRRRRRHEPVYWWTDKIAAFRPQCL</sequence>
<keyword evidence="2" id="KW-1185">Reference proteome</keyword>